<keyword evidence="5" id="KW-0808">Transferase</keyword>
<reference evidence="10" key="1">
    <citation type="submission" date="2023-03" db="EMBL/GenBank/DDBJ databases">
        <authorList>
            <person name="Cleenwerck I."/>
        </authorList>
    </citation>
    <scope>NUCLEOTIDE SEQUENCE</scope>
    <source>
        <strain evidence="10">LMG 32879</strain>
    </source>
</reference>
<dbReference type="GO" id="GO:0006679">
    <property type="term" value="P:glucosylceramide biosynthetic process"/>
    <property type="evidence" value="ECO:0007669"/>
    <property type="project" value="TreeGrafter"/>
</dbReference>
<dbReference type="PANTHER" id="PTHR12726:SF0">
    <property type="entry name" value="CERAMIDE GLUCOSYLTRANSFERASE"/>
    <property type="match status" value="1"/>
</dbReference>
<comment type="caution">
    <text evidence="10">The sequence shown here is derived from an EMBL/GenBank/DDBJ whole genome shotgun (WGS) entry which is preliminary data.</text>
</comment>
<evidence type="ECO:0000256" key="1">
    <source>
        <dbReference type="ARBA" id="ARBA00004141"/>
    </source>
</evidence>
<name>A0AA35UFM5_9PROT</name>
<comment type="pathway">
    <text evidence="3">Sphingolipid metabolism.</text>
</comment>
<feature type="transmembrane region" description="Helical" evidence="9">
    <location>
        <begin position="312"/>
        <end position="343"/>
    </location>
</feature>
<keyword evidence="11" id="KW-1185">Reference proteome</keyword>
<dbReference type="Gene3D" id="3.90.550.10">
    <property type="entry name" value="Spore Coat Polysaccharide Biosynthesis Protein SpsA, Chain A"/>
    <property type="match status" value="1"/>
</dbReference>
<sequence>MPSFLTWLGGAAALISVAGCGQAIIGSFLLSRFRWQEKRPPCPDASNLPAVTILKPLHGDEPLLSEALESVCRQDYPHLQIVFGVQSTEDTAISHVRALQARYPTRDITLVIDPQQHGINRKVGNLINMYAFARHDVLVISDSDIHAGPHYLRDIVRTLESPQVGLVTTLYAGLPASKTLVREMGAIQINHNFLPGVMMSRLLGRRDCLGATMALRREILEQIGGLEALVDHVADDAVLGHAVRALDLDIALAPCLTWTTIGESSMRELLLHELRWGRTVKNLEPVGYGMSAIQLPLFWATLTLLCCHDARWAWVFFGTVWLIRAMTAIGVNIATAVPAWAMLPLLPLREWISAAIMVGSARGKEVAWRGQTLHIERHVPVTNLRQPLEPGD</sequence>
<dbReference type="AlphaFoldDB" id="A0AA35UFM5"/>
<evidence type="ECO:0000256" key="2">
    <source>
        <dbReference type="ARBA" id="ARBA00004760"/>
    </source>
</evidence>
<keyword evidence="4" id="KW-0328">Glycosyltransferase</keyword>
<comment type="pathway">
    <text evidence="2">Lipid metabolism; sphingolipid metabolism.</text>
</comment>
<proteinExistence type="predicted"/>
<evidence type="ECO:0000256" key="8">
    <source>
        <dbReference type="ARBA" id="ARBA00023136"/>
    </source>
</evidence>
<dbReference type="CDD" id="cd02520">
    <property type="entry name" value="Glucosylceramide_synthase"/>
    <property type="match status" value="1"/>
</dbReference>
<evidence type="ECO:0000256" key="3">
    <source>
        <dbReference type="ARBA" id="ARBA00004991"/>
    </source>
</evidence>
<evidence type="ECO:0000256" key="7">
    <source>
        <dbReference type="ARBA" id="ARBA00022989"/>
    </source>
</evidence>
<evidence type="ECO:0000313" key="10">
    <source>
        <dbReference type="EMBL" id="CAI9120273.1"/>
    </source>
</evidence>
<dbReference type="EMBL" id="CATKSH010000005">
    <property type="protein sequence ID" value="CAI9120273.1"/>
    <property type="molecule type" value="Genomic_DNA"/>
</dbReference>
<comment type="subcellular location">
    <subcellularLocation>
        <location evidence="1">Membrane</location>
        <topology evidence="1">Multi-pass membrane protein</topology>
    </subcellularLocation>
</comment>
<dbReference type="PANTHER" id="PTHR12726">
    <property type="entry name" value="CERAMIDE GLUCOSYLTRANSFERASE"/>
    <property type="match status" value="1"/>
</dbReference>
<dbReference type="GO" id="GO:0016020">
    <property type="term" value="C:membrane"/>
    <property type="evidence" value="ECO:0007669"/>
    <property type="project" value="UniProtKB-SubCell"/>
</dbReference>
<dbReference type="GO" id="GO:0008120">
    <property type="term" value="F:ceramide glucosyltransferase activity"/>
    <property type="evidence" value="ECO:0007669"/>
    <property type="project" value="TreeGrafter"/>
</dbReference>
<evidence type="ECO:0000313" key="11">
    <source>
        <dbReference type="Proteomes" id="UP001176960"/>
    </source>
</evidence>
<protein>
    <submittedName>
        <fullName evidence="10">Bacteriohopanetetrol glucosamine biosynthesis glycosyltransferase HpnI</fullName>
    </submittedName>
</protein>
<keyword evidence="7 9" id="KW-1133">Transmembrane helix</keyword>
<dbReference type="Proteomes" id="UP001176960">
    <property type="component" value="Unassembled WGS sequence"/>
</dbReference>
<organism evidence="10 11">
    <name type="scientific">Brytella acorum</name>
    <dbReference type="NCBI Taxonomy" id="2959299"/>
    <lineage>
        <taxon>Bacteria</taxon>
        <taxon>Pseudomonadati</taxon>
        <taxon>Pseudomonadota</taxon>
        <taxon>Alphaproteobacteria</taxon>
        <taxon>Acetobacterales</taxon>
        <taxon>Acetobacteraceae</taxon>
        <taxon>Brytella</taxon>
    </lineage>
</organism>
<keyword evidence="8 9" id="KW-0472">Membrane</keyword>
<dbReference type="Pfam" id="PF13506">
    <property type="entry name" value="Glyco_transf_21"/>
    <property type="match status" value="1"/>
</dbReference>
<dbReference type="SUPFAM" id="SSF53448">
    <property type="entry name" value="Nucleotide-diphospho-sugar transferases"/>
    <property type="match status" value="1"/>
</dbReference>
<dbReference type="InterPro" id="IPR025993">
    <property type="entry name" value="Ceramide_glucosylTrfase"/>
</dbReference>
<keyword evidence="6 9" id="KW-0812">Transmembrane</keyword>
<evidence type="ECO:0000256" key="9">
    <source>
        <dbReference type="SAM" id="Phobius"/>
    </source>
</evidence>
<evidence type="ECO:0000256" key="4">
    <source>
        <dbReference type="ARBA" id="ARBA00022676"/>
    </source>
</evidence>
<dbReference type="InterPro" id="IPR017835">
    <property type="entry name" value="Hopen-assoc_HpnI"/>
</dbReference>
<accession>A0AA35UFM5</accession>
<dbReference type="RefSeq" id="WP_289842517.1">
    <property type="nucleotide sequence ID" value="NZ_CATKSH010000005.1"/>
</dbReference>
<evidence type="ECO:0000256" key="5">
    <source>
        <dbReference type="ARBA" id="ARBA00022679"/>
    </source>
</evidence>
<dbReference type="NCBIfam" id="TIGR03472">
    <property type="entry name" value="HpnI"/>
    <property type="match status" value="1"/>
</dbReference>
<dbReference type="InterPro" id="IPR029044">
    <property type="entry name" value="Nucleotide-diphossugar_trans"/>
</dbReference>
<evidence type="ECO:0000256" key="6">
    <source>
        <dbReference type="ARBA" id="ARBA00022692"/>
    </source>
</evidence>
<gene>
    <name evidence="10" type="primary">hpnI</name>
    <name evidence="10" type="ORF">LMG32879_001105</name>
</gene>